<dbReference type="RefSeq" id="YP_294040.1">
    <property type="nucleotide sequence ID" value="NC_007346.1"/>
</dbReference>
<organism evidence="1 2">
    <name type="scientific">Emiliania huxleyi virus 86 (isolate United Kingdom/English Channel/1999)</name>
    <name type="common">EhV-86</name>
    <dbReference type="NCBI Taxonomy" id="654925"/>
    <lineage>
        <taxon>Viruses</taxon>
        <taxon>Varidnaviria</taxon>
        <taxon>Bamfordvirae</taxon>
        <taxon>Nucleocytoviricota</taxon>
        <taxon>Megaviricetes</taxon>
        <taxon>Algavirales</taxon>
        <taxon>Phycodnaviridae</taxon>
        <taxon>Coccolithovirus</taxon>
        <taxon>Coccolithovirus huxleyi</taxon>
        <taxon>Emiliania huxleyi virus 86</taxon>
    </lineage>
</organism>
<dbReference type="Proteomes" id="UP000000863">
    <property type="component" value="Segment"/>
</dbReference>
<proteinExistence type="predicted"/>
<accession>Q4A2J7</accession>
<dbReference type="EMBL" id="AJ890364">
    <property type="protein sequence ID" value="CAI65709.1"/>
    <property type="molecule type" value="Genomic_DNA"/>
</dbReference>
<evidence type="ECO:0000313" key="1">
    <source>
        <dbReference type="EMBL" id="CAI65709.1"/>
    </source>
</evidence>
<evidence type="ECO:0000313" key="2">
    <source>
        <dbReference type="Proteomes" id="UP000000863"/>
    </source>
</evidence>
<keyword evidence="2" id="KW-1185">Reference proteome</keyword>
<dbReference type="KEGG" id="vg:3655019"/>
<name>Q4A2J7_EHV8U</name>
<dbReference type="GeneID" id="3655019"/>
<reference evidence="1 2" key="1">
    <citation type="journal article" date="2005" name="Science">
        <title>Complete genome sequence and lytic phase transcription profile of a Coccolithovirus.</title>
        <authorList>
            <person name="Wilson W.H."/>
            <person name="Schroeder D.C."/>
            <person name="Allen M.J."/>
            <person name="Holden M.T.G."/>
            <person name="Parkhill J."/>
            <person name="Barrell B.G."/>
            <person name="Churcher C."/>
            <person name="Hamlin N."/>
            <person name="Mungall K."/>
            <person name="Norbertczak H."/>
            <person name="Quail M.A."/>
            <person name="Price C."/>
            <person name="Rabbinowitsch E."/>
            <person name="Walker D."/>
            <person name="Craigon M."/>
            <person name="Roy D."/>
            <person name="Ghazal P."/>
        </authorList>
    </citation>
    <scope>NUCLEOTIDE SEQUENCE [LARGE SCALE GENOMIC DNA]</scope>
    <source>
        <strain evidence="2">Isolate United Kingdom/English Channel/1999</strain>
    </source>
</reference>
<organismHost>
    <name type="scientific">Emiliania huxleyi</name>
    <name type="common">Coccolithophore</name>
    <name type="synonym">Pontosphaera huxleyi</name>
    <dbReference type="NCBI Taxonomy" id="2903"/>
</organismHost>
<sequence>MPVEHVQTIEELQLINNSLIETMLRINKERDTETARFERVTRQMESIIRGLKSENARLFKELEPMAFLSQEE</sequence>
<protein>
    <submittedName>
        <fullName evidence="1">Uncharacterized protein</fullName>
    </submittedName>
</protein>
<gene>
    <name evidence="1" type="ORF">EhV283</name>
</gene>